<proteinExistence type="inferred from homology"/>
<dbReference type="SUPFAM" id="SSF103506">
    <property type="entry name" value="Mitochondrial carrier"/>
    <property type="match status" value="1"/>
</dbReference>
<dbReference type="KEGG" id="tps:THAPSDRAFT_9087"/>
<comment type="similarity">
    <text evidence="2 10">Belongs to the mitochondrial carrier (TC 2.A.29) family.</text>
</comment>
<dbReference type="OMA" id="GVGGMCN"/>
<evidence type="ECO:0000256" key="10">
    <source>
        <dbReference type="RuleBase" id="RU000488"/>
    </source>
</evidence>
<dbReference type="InterPro" id="IPR050567">
    <property type="entry name" value="Mitochondrial_Carrier"/>
</dbReference>
<accession>B8CAB8</accession>
<evidence type="ECO:0000256" key="5">
    <source>
        <dbReference type="ARBA" id="ARBA00022737"/>
    </source>
</evidence>
<feature type="repeat" description="Solcar" evidence="9">
    <location>
        <begin position="149"/>
        <end position="241"/>
    </location>
</feature>
<evidence type="ECO:0000256" key="3">
    <source>
        <dbReference type="ARBA" id="ARBA00022448"/>
    </source>
</evidence>
<feature type="compositionally biased region" description="Low complexity" evidence="11">
    <location>
        <begin position="40"/>
        <end position="49"/>
    </location>
</feature>
<protein>
    <recommendedName>
        <fullName evidence="14">Mitochondrial carrier protein</fullName>
    </recommendedName>
</protein>
<keyword evidence="6" id="KW-1133">Transmembrane helix</keyword>
<dbReference type="PRINTS" id="PR00926">
    <property type="entry name" value="MITOCARRIER"/>
</dbReference>
<evidence type="ECO:0000256" key="7">
    <source>
        <dbReference type="ARBA" id="ARBA00023128"/>
    </source>
</evidence>
<dbReference type="HOGENOM" id="CLU_015166_16_3_1"/>
<keyword evidence="5" id="KW-0677">Repeat</keyword>
<gene>
    <name evidence="12" type="ORF">THAPSDRAFT_9087</name>
</gene>
<dbReference type="PaxDb" id="35128-Thaps9087"/>
<dbReference type="InterPro" id="IPR002067">
    <property type="entry name" value="MCP"/>
</dbReference>
<dbReference type="GeneID" id="7445826"/>
<dbReference type="AlphaFoldDB" id="B8CAB8"/>
<evidence type="ECO:0000313" key="13">
    <source>
        <dbReference type="Proteomes" id="UP000001449"/>
    </source>
</evidence>
<keyword evidence="8 9" id="KW-0472">Membrane</keyword>
<keyword evidence="7" id="KW-0496">Mitochondrion</keyword>
<evidence type="ECO:0000256" key="2">
    <source>
        <dbReference type="ARBA" id="ARBA00006375"/>
    </source>
</evidence>
<dbReference type="GO" id="GO:0031966">
    <property type="term" value="C:mitochondrial membrane"/>
    <property type="evidence" value="ECO:0007669"/>
    <property type="project" value="UniProtKB-SubCell"/>
</dbReference>
<evidence type="ECO:0000256" key="4">
    <source>
        <dbReference type="ARBA" id="ARBA00022692"/>
    </source>
</evidence>
<dbReference type="GO" id="GO:0022857">
    <property type="term" value="F:transmembrane transporter activity"/>
    <property type="evidence" value="ECO:0000318"/>
    <property type="project" value="GO_Central"/>
</dbReference>
<dbReference type="eggNOG" id="KOG0762">
    <property type="taxonomic scope" value="Eukaryota"/>
</dbReference>
<evidence type="ECO:0000256" key="8">
    <source>
        <dbReference type="ARBA" id="ARBA00023136"/>
    </source>
</evidence>
<dbReference type="Gene3D" id="1.50.40.10">
    <property type="entry name" value="Mitochondrial carrier domain"/>
    <property type="match status" value="1"/>
</dbReference>
<dbReference type="RefSeq" id="XP_002293016.1">
    <property type="nucleotide sequence ID" value="XM_002292980.1"/>
</dbReference>
<organism evidence="12 13">
    <name type="scientific">Thalassiosira pseudonana</name>
    <name type="common">Marine diatom</name>
    <name type="synonym">Cyclotella nana</name>
    <dbReference type="NCBI Taxonomy" id="35128"/>
    <lineage>
        <taxon>Eukaryota</taxon>
        <taxon>Sar</taxon>
        <taxon>Stramenopiles</taxon>
        <taxon>Ochrophyta</taxon>
        <taxon>Bacillariophyta</taxon>
        <taxon>Coscinodiscophyceae</taxon>
        <taxon>Thalassiosirophycidae</taxon>
        <taxon>Thalassiosirales</taxon>
        <taxon>Thalassiosiraceae</taxon>
        <taxon>Thalassiosira</taxon>
    </lineage>
</organism>
<evidence type="ECO:0000256" key="11">
    <source>
        <dbReference type="SAM" id="MobiDB-lite"/>
    </source>
</evidence>
<feature type="repeat" description="Solcar" evidence="9">
    <location>
        <begin position="53"/>
        <end position="137"/>
    </location>
</feature>
<comment type="subcellular location">
    <subcellularLocation>
        <location evidence="1">Mitochondrion membrane</location>
        <topology evidence="1">Multi-pass membrane protein</topology>
    </subcellularLocation>
</comment>
<dbReference type="EMBL" id="CM000647">
    <property type="protein sequence ID" value="EED89477.1"/>
    <property type="molecule type" value="Genomic_DNA"/>
</dbReference>
<dbReference type="InterPro" id="IPR018108">
    <property type="entry name" value="MCP_transmembrane"/>
</dbReference>
<name>B8CAB8_THAPS</name>
<dbReference type="PANTHER" id="PTHR45624:SF10">
    <property type="entry name" value="SLC (SOLUTE CARRIER) HOMOLOG"/>
    <property type="match status" value="1"/>
</dbReference>
<feature type="repeat" description="Solcar" evidence="9">
    <location>
        <begin position="251"/>
        <end position="339"/>
    </location>
</feature>
<keyword evidence="3 10" id="KW-0813">Transport</keyword>
<dbReference type="PROSITE" id="PS50920">
    <property type="entry name" value="SOLCAR"/>
    <property type="match status" value="3"/>
</dbReference>
<evidence type="ECO:0000313" key="12">
    <source>
        <dbReference type="EMBL" id="EED89477.1"/>
    </source>
</evidence>
<dbReference type="InterPro" id="IPR023395">
    <property type="entry name" value="MCP_dom_sf"/>
</dbReference>
<evidence type="ECO:0000256" key="9">
    <source>
        <dbReference type="PROSITE-ProRule" id="PRU00282"/>
    </source>
</evidence>
<evidence type="ECO:0008006" key="14">
    <source>
        <dbReference type="Google" id="ProtNLM"/>
    </source>
</evidence>
<sequence length="342" mass="36697">MEATSEVESNDVLNLTRRLTLSTASSPSTVDHQPHHADGSTSYSSSSSTLPKTQALHDLIAGGVAGSAGIIVGHPFDSIKVRMQMMASSSSGSTSSAMSLLQNSQYGSIWRGIGAPLTMAAVINASIFLTYGGSTRMWNAYFDTNSEKKSLWRDGGCGGFTGVVSSLIICPTEHVKTKMQTQKKVADANNRVVYQDSFHAARNIVSNYGITGLYRGLAATTARQSPGFVVYFGTYDRLKEYGIKHYFGTQHSLLASMTAGGMAGSLSWAIVYPVDLIKSRIQALPIDCAKSERSMVNVARGVIESRGVGALYRGFGITMLRAFPVNGVIFPTYELVLSTLKE</sequence>
<feature type="region of interest" description="Disordered" evidence="11">
    <location>
        <begin position="23"/>
        <end position="49"/>
    </location>
</feature>
<reference evidence="12 13" key="1">
    <citation type="journal article" date="2004" name="Science">
        <title>The genome of the diatom Thalassiosira pseudonana: ecology, evolution, and metabolism.</title>
        <authorList>
            <person name="Armbrust E.V."/>
            <person name="Berges J.A."/>
            <person name="Bowler C."/>
            <person name="Green B.R."/>
            <person name="Martinez D."/>
            <person name="Putnam N.H."/>
            <person name="Zhou S."/>
            <person name="Allen A.E."/>
            <person name="Apt K.E."/>
            <person name="Bechner M."/>
            <person name="Brzezinski M.A."/>
            <person name="Chaal B.K."/>
            <person name="Chiovitti A."/>
            <person name="Davis A.K."/>
            <person name="Demarest M.S."/>
            <person name="Detter J.C."/>
            <person name="Glavina T."/>
            <person name="Goodstein D."/>
            <person name="Hadi M.Z."/>
            <person name="Hellsten U."/>
            <person name="Hildebrand M."/>
            <person name="Jenkins B.D."/>
            <person name="Jurka J."/>
            <person name="Kapitonov V.V."/>
            <person name="Kroger N."/>
            <person name="Lau W.W."/>
            <person name="Lane T.W."/>
            <person name="Larimer F.W."/>
            <person name="Lippmeier J.C."/>
            <person name="Lucas S."/>
            <person name="Medina M."/>
            <person name="Montsant A."/>
            <person name="Obornik M."/>
            <person name="Parker M.S."/>
            <person name="Palenik B."/>
            <person name="Pazour G.J."/>
            <person name="Richardson P.M."/>
            <person name="Rynearson T.A."/>
            <person name="Saito M.A."/>
            <person name="Schwartz D.C."/>
            <person name="Thamatrakoln K."/>
            <person name="Valentin K."/>
            <person name="Vardi A."/>
            <person name="Wilkerson F.P."/>
            <person name="Rokhsar D.S."/>
        </authorList>
    </citation>
    <scope>NUCLEOTIDE SEQUENCE [LARGE SCALE GENOMIC DNA]</scope>
    <source>
        <strain evidence="12 13">CCMP1335</strain>
    </source>
</reference>
<reference evidence="12 13" key="2">
    <citation type="journal article" date="2008" name="Nature">
        <title>The Phaeodactylum genome reveals the evolutionary history of diatom genomes.</title>
        <authorList>
            <person name="Bowler C."/>
            <person name="Allen A.E."/>
            <person name="Badger J.H."/>
            <person name="Grimwood J."/>
            <person name="Jabbari K."/>
            <person name="Kuo A."/>
            <person name="Maheswari U."/>
            <person name="Martens C."/>
            <person name="Maumus F."/>
            <person name="Otillar R.P."/>
            <person name="Rayko E."/>
            <person name="Salamov A."/>
            <person name="Vandepoele K."/>
            <person name="Beszteri B."/>
            <person name="Gruber A."/>
            <person name="Heijde M."/>
            <person name="Katinka M."/>
            <person name="Mock T."/>
            <person name="Valentin K."/>
            <person name="Verret F."/>
            <person name="Berges J.A."/>
            <person name="Brownlee C."/>
            <person name="Cadoret J.P."/>
            <person name="Chiovitti A."/>
            <person name="Choi C.J."/>
            <person name="Coesel S."/>
            <person name="De Martino A."/>
            <person name="Detter J.C."/>
            <person name="Durkin C."/>
            <person name="Falciatore A."/>
            <person name="Fournet J."/>
            <person name="Haruta M."/>
            <person name="Huysman M.J."/>
            <person name="Jenkins B.D."/>
            <person name="Jiroutova K."/>
            <person name="Jorgensen R.E."/>
            <person name="Joubert Y."/>
            <person name="Kaplan A."/>
            <person name="Kroger N."/>
            <person name="Kroth P.G."/>
            <person name="La Roche J."/>
            <person name="Lindquist E."/>
            <person name="Lommer M."/>
            <person name="Martin-Jezequel V."/>
            <person name="Lopez P.J."/>
            <person name="Lucas S."/>
            <person name="Mangogna M."/>
            <person name="McGinnis K."/>
            <person name="Medlin L.K."/>
            <person name="Montsant A."/>
            <person name="Oudot-Le Secq M.P."/>
            <person name="Napoli C."/>
            <person name="Obornik M."/>
            <person name="Parker M.S."/>
            <person name="Petit J.L."/>
            <person name="Porcel B.M."/>
            <person name="Poulsen N."/>
            <person name="Robison M."/>
            <person name="Rychlewski L."/>
            <person name="Rynearson T.A."/>
            <person name="Schmutz J."/>
            <person name="Shapiro H."/>
            <person name="Siaut M."/>
            <person name="Stanley M."/>
            <person name="Sussman M.R."/>
            <person name="Taylor A.R."/>
            <person name="Vardi A."/>
            <person name="von Dassow P."/>
            <person name="Vyverman W."/>
            <person name="Willis A."/>
            <person name="Wyrwicz L.S."/>
            <person name="Rokhsar D.S."/>
            <person name="Weissenbach J."/>
            <person name="Armbrust E.V."/>
            <person name="Green B.R."/>
            <person name="Van de Peer Y."/>
            <person name="Grigoriev I.V."/>
        </authorList>
    </citation>
    <scope>NUCLEOTIDE SEQUENCE [LARGE SCALE GENOMIC DNA]</scope>
    <source>
        <strain evidence="12 13">CCMP1335</strain>
    </source>
</reference>
<keyword evidence="4 9" id="KW-0812">Transmembrane</keyword>
<dbReference type="PANTHER" id="PTHR45624">
    <property type="entry name" value="MITOCHONDRIAL BASIC AMINO ACIDS TRANSPORTER-RELATED"/>
    <property type="match status" value="1"/>
</dbReference>
<evidence type="ECO:0000256" key="1">
    <source>
        <dbReference type="ARBA" id="ARBA00004225"/>
    </source>
</evidence>
<evidence type="ECO:0000256" key="6">
    <source>
        <dbReference type="ARBA" id="ARBA00022989"/>
    </source>
</evidence>
<dbReference type="Proteomes" id="UP000001449">
    <property type="component" value="Chromosome 12"/>
</dbReference>
<dbReference type="InParanoid" id="B8CAB8"/>
<dbReference type="Pfam" id="PF00153">
    <property type="entry name" value="Mito_carr"/>
    <property type="match status" value="3"/>
</dbReference>
<keyword evidence="13" id="KW-1185">Reference proteome</keyword>